<organism evidence="1 2">
    <name type="scientific">Pseudomonas chlororaphis</name>
    <dbReference type="NCBI Taxonomy" id="587753"/>
    <lineage>
        <taxon>Bacteria</taxon>
        <taxon>Pseudomonadati</taxon>
        <taxon>Pseudomonadota</taxon>
        <taxon>Gammaproteobacteria</taxon>
        <taxon>Pseudomonadales</taxon>
        <taxon>Pseudomonadaceae</taxon>
        <taxon>Pseudomonas</taxon>
    </lineage>
</organism>
<proteinExistence type="predicted"/>
<protein>
    <submittedName>
        <fullName evidence="1">Nucleotidyltransferase family protein</fullName>
    </submittedName>
</protein>
<sequence length="358" mass="40674">MLLLALSAGMASIDEDETRGYVEYLLSCIDRLWLNENQDLVVQFMHKTKMVSFVDSIFPFVESCRLFKLAKLYHALVAVTAVRRSMLEPVFKALKSRNVDVMPYKGVDFIYNYRSRAAHRFISDVDLIVRRDQLPLALDVFENQGFFQAQVSKNKLSPDGQSLYVQPWASKSMAAWRNEQDIRPYIKVAKVEALQVHQEILSEYTVIYLSGQPMVIAYIDLEFSVLPGGDELDVWRRTRNARVAGNAYPGLCRELYVCSLLQRACSVSHILEGPAVYPFVDALRVLAAGGIDWDYLWTLAQRYQLVVVVSRGLIEVAGMVRSAIPAHVFSRCRKNLQAHEASHVPPLLEWLGTINAVR</sequence>
<dbReference type="AlphaFoldDB" id="A0AB34C5X8"/>
<dbReference type="Pfam" id="PF14907">
    <property type="entry name" value="NTP_transf_5"/>
    <property type="match status" value="1"/>
</dbReference>
<dbReference type="EMBL" id="VWPC01000010">
    <property type="protein sequence ID" value="KAA5842518.1"/>
    <property type="molecule type" value="Genomic_DNA"/>
</dbReference>
<evidence type="ECO:0000313" key="1">
    <source>
        <dbReference type="EMBL" id="KAA5842518.1"/>
    </source>
</evidence>
<dbReference type="InterPro" id="IPR039498">
    <property type="entry name" value="NTP_transf_5"/>
</dbReference>
<dbReference type="Proteomes" id="UP000323924">
    <property type="component" value="Unassembled WGS sequence"/>
</dbReference>
<reference evidence="1 2" key="1">
    <citation type="submission" date="2019-09" db="EMBL/GenBank/DDBJ databases">
        <authorList>
            <person name="Vacheron J."/>
            <person name="Dubost A."/>
            <person name="Prigent-Combaret C."/>
            <person name="Muller D."/>
        </authorList>
    </citation>
    <scope>NUCLEOTIDE SEQUENCE [LARGE SCALE GENOMIC DNA]</scope>
    <source>
        <strain evidence="1 2">JV497</strain>
    </source>
</reference>
<comment type="caution">
    <text evidence="1">The sequence shown here is derived from an EMBL/GenBank/DDBJ whole genome shotgun (WGS) entry which is preliminary data.</text>
</comment>
<evidence type="ECO:0000313" key="2">
    <source>
        <dbReference type="Proteomes" id="UP000323924"/>
    </source>
</evidence>
<accession>A0AB34C5X8</accession>
<name>A0AB34C5X8_9PSED</name>
<gene>
    <name evidence="1" type="ORF">F2A38_11855</name>
</gene>